<protein>
    <submittedName>
        <fullName evidence="1">Uncharacterized protein</fullName>
    </submittedName>
</protein>
<comment type="caution">
    <text evidence="1">The sequence shown here is derived from an EMBL/GenBank/DDBJ whole genome shotgun (WGS) entry which is preliminary data.</text>
</comment>
<dbReference type="EMBL" id="JAODUP010002061">
    <property type="protein sequence ID" value="KAK2139068.1"/>
    <property type="molecule type" value="Genomic_DNA"/>
</dbReference>
<evidence type="ECO:0000313" key="2">
    <source>
        <dbReference type="Proteomes" id="UP001208570"/>
    </source>
</evidence>
<evidence type="ECO:0000313" key="1">
    <source>
        <dbReference type="EMBL" id="KAK2139068.1"/>
    </source>
</evidence>
<proteinExistence type="predicted"/>
<dbReference type="Proteomes" id="UP001208570">
    <property type="component" value="Unassembled WGS sequence"/>
</dbReference>
<dbReference type="PANTHER" id="PTHR31389">
    <property type="entry name" value="LD39211P"/>
    <property type="match status" value="1"/>
</dbReference>
<dbReference type="AlphaFoldDB" id="A0AAD9IR66"/>
<accession>A0AAD9IR66</accession>
<name>A0AAD9IR66_9ANNE</name>
<keyword evidence="2" id="KW-1185">Reference proteome</keyword>
<organism evidence="1 2">
    <name type="scientific">Paralvinella palmiformis</name>
    <dbReference type="NCBI Taxonomy" id="53620"/>
    <lineage>
        <taxon>Eukaryota</taxon>
        <taxon>Metazoa</taxon>
        <taxon>Spiralia</taxon>
        <taxon>Lophotrochozoa</taxon>
        <taxon>Annelida</taxon>
        <taxon>Polychaeta</taxon>
        <taxon>Sedentaria</taxon>
        <taxon>Canalipalpata</taxon>
        <taxon>Terebellida</taxon>
        <taxon>Terebelliformia</taxon>
        <taxon>Alvinellidae</taxon>
        <taxon>Paralvinella</taxon>
    </lineage>
</organism>
<sequence>MIQEVEAVFWIDSSIRPRNTNITRWTEVFDVARKSGIVLFDDTGRAVFYYTHPQMFDYLPANVNKLEEIDMLGACVFIIYRTKSPSVTQVDNYVNTLKFVFVEAAKLAKVIHKNVFKPKKYWPRARDTKIFWWRLLTCNGVECRLRSLDGLCGYSDLVQSSNNTETLYKSMNEELQIAYLIGMAYQAQHLPGSAHS</sequence>
<reference evidence="1" key="1">
    <citation type="journal article" date="2023" name="Mol. Biol. Evol.">
        <title>Third-Generation Sequencing Reveals the Adaptive Role of the Epigenome in Three Deep-Sea Polychaetes.</title>
        <authorList>
            <person name="Perez M."/>
            <person name="Aroh O."/>
            <person name="Sun Y."/>
            <person name="Lan Y."/>
            <person name="Juniper S.K."/>
            <person name="Young C.R."/>
            <person name="Angers B."/>
            <person name="Qian P.Y."/>
        </authorList>
    </citation>
    <scope>NUCLEOTIDE SEQUENCE</scope>
    <source>
        <strain evidence="1">P08H-3</strain>
    </source>
</reference>
<gene>
    <name evidence="1" type="ORF">LSH36_2067g00003</name>
</gene>
<dbReference type="PANTHER" id="PTHR31389:SF4">
    <property type="entry name" value="LD39211P"/>
    <property type="match status" value="1"/>
</dbReference>